<dbReference type="CDD" id="cd04701">
    <property type="entry name" value="Asparaginase_2"/>
    <property type="match status" value="1"/>
</dbReference>
<organism evidence="9 10">
    <name type="scientific">Rosistilla oblonga</name>
    <dbReference type="NCBI Taxonomy" id="2527990"/>
    <lineage>
        <taxon>Bacteria</taxon>
        <taxon>Pseudomonadati</taxon>
        <taxon>Planctomycetota</taxon>
        <taxon>Planctomycetia</taxon>
        <taxon>Pirellulales</taxon>
        <taxon>Pirellulaceae</taxon>
        <taxon>Rosistilla</taxon>
    </lineage>
</organism>
<gene>
    <name evidence="9" type="primary">iaaA</name>
    <name evidence="9" type="ORF">Mal33_48770</name>
</gene>
<dbReference type="EMBL" id="CP036318">
    <property type="protein sequence ID" value="QDV58852.1"/>
    <property type="molecule type" value="Genomic_DNA"/>
</dbReference>
<protein>
    <recommendedName>
        <fullName evidence="4">Isoaspartyl peptidase</fullName>
    </recommendedName>
</protein>
<feature type="binding site" evidence="6">
    <location>
        <begin position="249"/>
        <end position="252"/>
    </location>
    <ligand>
        <name>substrate</name>
    </ligand>
</feature>
<dbReference type="AlphaFoldDB" id="A0A518J0J2"/>
<evidence type="ECO:0000313" key="10">
    <source>
        <dbReference type="Proteomes" id="UP000316770"/>
    </source>
</evidence>
<name>A0A518J0J2_9BACT</name>
<keyword evidence="10" id="KW-1185">Reference proteome</keyword>
<evidence type="ECO:0000256" key="6">
    <source>
        <dbReference type="PIRSR" id="PIRSR600246-2"/>
    </source>
</evidence>
<keyword evidence="3" id="KW-0068">Autocatalytic cleavage</keyword>
<dbReference type="InterPro" id="IPR029055">
    <property type="entry name" value="Ntn_hydrolases_N"/>
</dbReference>
<dbReference type="RefSeq" id="WP_145289627.1">
    <property type="nucleotide sequence ID" value="NZ_CP036318.1"/>
</dbReference>
<dbReference type="Gene3D" id="3.60.20.30">
    <property type="entry name" value="(Glycosyl)asparaginase"/>
    <property type="match status" value="1"/>
</dbReference>
<dbReference type="PROSITE" id="PS51257">
    <property type="entry name" value="PROKAR_LIPOPROTEIN"/>
    <property type="match status" value="1"/>
</dbReference>
<dbReference type="SUPFAM" id="SSF56235">
    <property type="entry name" value="N-terminal nucleophile aminohydrolases (Ntn hydrolases)"/>
    <property type="match status" value="1"/>
</dbReference>
<dbReference type="GO" id="GO:0008233">
    <property type="term" value="F:peptidase activity"/>
    <property type="evidence" value="ECO:0007669"/>
    <property type="project" value="UniProtKB-KW"/>
</dbReference>
<evidence type="ECO:0000256" key="3">
    <source>
        <dbReference type="ARBA" id="ARBA00022813"/>
    </source>
</evidence>
<sequence length="357" mass="37954">MKRTVPTCLSLCIKAIGFLAVFLACGTLSAEKPRWAIALHAGAGSVSKDISAERLQEYKTSIRKALETGEAVLRSGGTALDAVERTVMVLEDAAGFNAGKGAVFNAEGFHQLDASIMDGNDLSCGAVAAVETIRNPIQAARLVMERTPHVLLVSKGAERLAKLHNIEIVTPDYFYDATRWQQLQKKLKATGRKELDNPCYPVPPEANQTGDRTDQEISRGTVGCVALDMHGNLAAGTSTGGLTGKMVGRVGDSPIIGAGTYADNRGCAISATGSGEEYIRHGIAAQVNWRMRFANQSLSEATQACINDVLKPGDGGVIAVDHDGNLSLEFNTTSMSRAWADSKGNSGIAIWEERFAD</sequence>
<dbReference type="GO" id="GO:0016811">
    <property type="term" value="F:hydrolase activity, acting on carbon-nitrogen (but not peptide) bonds, in linear amides"/>
    <property type="evidence" value="ECO:0007669"/>
    <property type="project" value="UniProtKB-ARBA"/>
</dbReference>
<dbReference type="Proteomes" id="UP000316770">
    <property type="component" value="Chromosome"/>
</dbReference>
<feature type="site" description="Cleavage; by autolysis" evidence="7">
    <location>
        <begin position="220"/>
        <end position="221"/>
    </location>
</feature>
<evidence type="ECO:0000256" key="7">
    <source>
        <dbReference type="PIRSR" id="PIRSR600246-3"/>
    </source>
</evidence>
<evidence type="ECO:0000256" key="1">
    <source>
        <dbReference type="ARBA" id="ARBA00022670"/>
    </source>
</evidence>
<dbReference type="PANTHER" id="PTHR10188">
    <property type="entry name" value="L-ASPARAGINASE"/>
    <property type="match status" value="1"/>
</dbReference>
<evidence type="ECO:0000313" key="9">
    <source>
        <dbReference type="EMBL" id="QDV58852.1"/>
    </source>
</evidence>
<keyword evidence="1" id="KW-0645">Protease</keyword>
<dbReference type="PANTHER" id="PTHR10188:SF6">
    <property type="entry name" value="N(4)-(BETA-N-ACETYLGLUCOSAMINYL)-L-ASPARAGINASE"/>
    <property type="match status" value="1"/>
</dbReference>
<dbReference type="GO" id="GO:0006508">
    <property type="term" value="P:proteolysis"/>
    <property type="evidence" value="ECO:0007669"/>
    <property type="project" value="UniProtKB-KW"/>
</dbReference>
<evidence type="ECO:0000256" key="4">
    <source>
        <dbReference type="ARBA" id="ARBA00069124"/>
    </source>
</evidence>
<evidence type="ECO:0000256" key="5">
    <source>
        <dbReference type="PIRSR" id="PIRSR600246-1"/>
    </source>
</evidence>
<feature type="region of interest" description="Disordered" evidence="8">
    <location>
        <begin position="194"/>
        <end position="215"/>
    </location>
</feature>
<dbReference type="InterPro" id="IPR000246">
    <property type="entry name" value="Peptidase_T2"/>
</dbReference>
<feature type="binding site" evidence="6">
    <location>
        <begin position="272"/>
        <end position="275"/>
    </location>
    <ligand>
        <name>substrate</name>
    </ligand>
</feature>
<evidence type="ECO:0000256" key="8">
    <source>
        <dbReference type="SAM" id="MobiDB-lite"/>
    </source>
</evidence>
<dbReference type="FunFam" id="3.60.20.30:FF:000001">
    <property type="entry name" value="Isoaspartyl peptidase/L-asparaginase"/>
    <property type="match status" value="1"/>
</dbReference>
<evidence type="ECO:0000256" key="2">
    <source>
        <dbReference type="ARBA" id="ARBA00022801"/>
    </source>
</evidence>
<reference evidence="9 10" key="1">
    <citation type="submission" date="2019-02" db="EMBL/GenBank/DDBJ databases">
        <title>Deep-cultivation of Planctomycetes and their phenomic and genomic characterization uncovers novel biology.</title>
        <authorList>
            <person name="Wiegand S."/>
            <person name="Jogler M."/>
            <person name="Boedeker C."/>
            <person name="Pinto D."/>
            <person name="Vollmers J."/>
            <person name="Rivas-Marin E."/>
            <person name="Kohn T."/>
            <person name="Peeters S.H."/>
            <person name="Heuer A."/>
            <person name="Rast P."/>
            <person name="Oberbeckmann S."/>
            <person name="Bunk B."/>
            <person name="Jeske O."/>
            <person name="Meyerdierks A."/>
            <person name="Storesund J.E."/>
            <person name="Kallscheuer N."/>
            <person name="Luecker S."/>
            <person name="Lage O.M."/>
            <person name="Pohl T."/>
            <person name="Merkel B.J."/>
            <person name="Hornburger P."/>
            <person name="Mueller R.-W."/>
            <person name="Bruemmer F."/>
            <person name="Labrenz M."/>
            <person name="Spormann A.M."/>
            <person name="Op den Camp H."/>
            <person name="Overmann J."/>
            <person name="Amann R."/>
            <person name="Jetten M.S.M."/>
            <person name="Mascher T."/>
            <person name="Medema M.H."/>
            <person name="Devos D.P."/>
            <person name="Kaster A.-K."/>
            <person name="Ovreas L."/>
            <person name="Rohde M."/>
            <person name="Galperin M.Y."/>
            <person name="Jogler C."/>
        </authorList>
    </citation>
    <scope>NUCLEOTIDE SEQUENCE [LARGE SCALE GENOMIC DNA]</scope>
    <source>
        <strain evidence="9 10">Mal33</strain>
    </source>
</reference>
<proteinExistence type="predicted"/>
<feature type="active site" description="Nucleophile" evidence="5">
    <location>
        <position position="221"/>
    </location>
</feature>
<keyword evidence="2 9" id="KW-0378">Hydrolase</keyword>
<accession>A0A518J0J2</accession>
<dbReference type="Pfam" id="PF01112">
    <property type="entry name" value="Asparaginase_2"/>
    <property type="match status" value="1"/>
</dbReference>